<name>A0A484Z934_9ENTR</name>
<dbReference type="Proteomes" id="UP000351155">
    <property type="component" value="Unassembled WGS sequence"/>
</dbReference>
<dbReference type="AlphaFoldDB" id="A0A484Z934"/>
<evidence type="ECO:0000313" key="2">
    <source>
        <dbReference type="EMBL" id="VFS44904.1"/>
    </source>
</evidence>
<feature type="region of interest" description="Disordered" evidence="1">
    <location>
        <begin position="1"/>
        <end position="36"/>
    </location>
</feature>
<gene>
    <name evidence="2" type="ORF">NCTC12126_06219</name>
</gene>
<evidence type="ECO:0000313" key="3">
    <source>
        <dbReference type="Proteomes" id="UP000351155"/>
    </source>
</evidence>
<protein>
    <submittedName>
        <fullName evidence="2">Uncharacterized protein</fullName>
    </submittedName>
</protein>
<organism evidence="2 3">
    <name type="scientific">Enterobacter cancerogenus</name>
    <dbReference type="NCBI Taxonomy" id="69218"/>
    <lineage>
        <taxon>Bacteria</taxon>
        <taxon>Pseudomonadati</taxon>
        <taxon>Pseudomonadota</taxon>
        <taxon>Gammaproteobacteria</taxon>
        <taxon>Enterobacterales</taxon>
        <taxon>Enterobacteriaceae</taxon>
        <taxon>Enterobacter</taxon>
        <taxon>Enterobacter cloacae complex</taxon>
    </lineage>
</organism>
<proteinExistence type="predicted"/>
<reference evidence="2 3" key="1">
    <citation type="submission" date="2019-03" db="EMBL/GenBank/DDBJ databases">
        <authorList>
            <consortium name="Pathogen Informatics"/>
        </authorList>
    </citation>
    <scope>NUCLEOTIDE SEQUENCE [LARGE SCALE GENOMIC DNA]</scope>
    <source>
        <strain evidence="2 3">NCTC12126</strain>
    </source>
</reference>
<evidence type="ECO:0000256" key="1">
    <source>
        <dbReference type="SAM" id="MobiDB-lite"/>
    </source>
</evidence>
<sequence length="73" mass="7821">MLLDRPSSPGMIPQPRSTTARALTGRSAPWPKTICGNTGVQRRQGIARATMMNEAICAVQEGSHGYPVDQANI</sequence>
<accession>A0A484Z934</accession>
<dbReference type="EMBL" id="CAADIW010000082">
    <property type="protein sequence ID" value="VFS44904.1"/>
    <property type="molecule type" value="Genomic_DNA"/>
</dbReference>